<comment type="caution">
    <text evidence="5">The sequence shown here is derived from an EMBL/GenBank/DDBJ whole genome shotgun (WGS) entry which is preliminary data.</text>
</comment>
<dbReference type="SUPFAM" id="SSF46458">
    <property type="entry name" value="Globin-like"/>
    <property type="match status" value="1"/>
</dbReference>
<dbReference type="InterPro" id="IPR012292">
    <property type="entry name" value="Globin/Proto"/>
</dbReference>
<evidence type="ECO:0000313" key="6">
    <source>
        <dbReference type="Proteomes" id="UP001595851"/>
    </source>
</evidence>
<protein>
    <submittedName>
        <fullName evidence="5">Group 1 truncated hemoglobin</fullName>
    </submittedName>
</protein>
<sequence length="124" mass="13699">MATYYEKLGASTVREVVDRFYAVILDDVDLKPYFDGIDMPRLKRHLVMLLCSVLGGPEAYEGRDLADAHRGMGITEEHYARVGEILVTVLRDDHGADDDLIQHVTTVLGQVRGSIVEKPAEAAG</sequence>
<accession>A0ABV8G2D1</accession>
<keyword evidence="4" id="KW-0408">Iron</keyword>
<keyword evidence="1" id="KW-0813">Transport</keyword>
<gene>
    <name evidence="5" type="ORF">ACFOY2_05815</name>
</gene>
<dbReference type="CDD" id="cd00454">
    <property type="entry name" value="TrHb1_N"/>
    <property type="match status" value="1"/>
</dbReference>
<evidence type="ECO:0000256" key="2">
    <source>
        <dbReference type="ARBA" id="ARBA00022617"/>
    </source>
</evidence>
<dbReference type="InterPro" id="IPR001486">
    <property type="entry name" value="Hemoglobin_trunc"/>
</dbReference>
<evidence type="ECO:0000256" key="1">
    <source>
        <dbReference type="ARBA" id="ARBA00022448"/>
    </source>
</evidence>
<proteinExistence type="predicted"/>
<dbReference type="Gene3D" id="1.10.490.10">
    <property type="entry name" value="Globins"/>
    <property type="match status" value="1"/>
</dbReference>
<dbReference type="InterPro" id="IPR009050">
    <property type="entry name" value="Globin-like_sf"/>
</dbReference>
<keyword evidence="2" id="KW-0349">Heme</keyword>
<reference evidence="6" key="1">
    <citation type="journal article" date="2019" name="Int. J. Syst. Evol. Microbiol.">
        <title>The Global Catalogue of Microorganisms (GCM) 10K type strain sequencing project: providing services to taxonomists for standard genome sequencing and annotation.</title>
        <authorList>
            <consortium name="The Broad Institute Genomics Platform"/>
            <consortium name="The Broad Institute Genome Sequencing Center for Infectious Disease"/>
            <person name="Wu L."/>
            <person name="Ma J."/>
        </authorList>
    </citation>
    <scope>NUCLEOTIDE SEQUENCE [LARGE SCALE GENOMIC DNA]</scope>
    <source>
        <strain evidence="6">TBRC 1276</strain>
    </source>
</reference>
<evidence type="ECO:0000313" key="5">
    <source>
        <dbReference type="EMBL" id="MFC4006728.1"/>
    </source>
</evidence>
<keyword evidence="6" id="KW-1185">Reference proteome</keyword>
<dbReference type="EMBL" id="JBHSBI010000002">
    <property type="protein sequence ID" value="MFC4006728.1"/>
    <property type="molecule type" value="Genomic_DNA"/>
</dbReference>
<name>A0ABV8G2D1_9ACTN</name>
<dbReference type="Proteomes" id="UP001595851">
    <property type="component" value="Unassembled WGS sequence"/>
</dbReference>
<keyword evidence="3" id="KW-0479">Metal-binding</keyword>
<dbReference type="RefSeq" id="WP_379526864.1">
    <property type="nucleotide sequence ID" value="NZ_JBHSBI010000002.1"/>
</dbReference>
<dbReference type="Pfam" id="PF01152">
    <property type="entry name" value="Bac_globin"/>
    <property type="match status" value="1"/>
</dbReference>
<evidence type="ECO:0000256" key="3">
    <source>
        <dbReference type="ARBA" id="ARBA00022723"/>
    </source>
</evidence>
<organism evidence="5 6">
    <name type="scientific">Nonomuraea purpurea</name>
    <dbReference type="NCBI Taxonomy" id="1849276"/>
    <lineage>
        <taxon>Bacteria</taxon>
        <taxon>Bacillati</taxon>
        <taxon>Actinomycetota</taxon>
        <taxon>Actinomycetes</taxon>
        <taxon>Streptosporangiales</taxon>
        <taxon>Streptosporangiaceae</taxon>
        <taxon>Nonomuraea</taxon>
    </lineage>
</organism>
<evidence type="ECO:0000256" key="4">
    <source>
        <dbReference type="ARBA" id="ARBA00023004"/>
    </source>
</evidence>